<dbReference type="InterPro" id="IPR002156">
    <property type="entry name" value="RNaseH_domain"/>
</dbReference>
<comment type="caution">
    <text evidence="3">The sequence shown here is derived from an EMBL/GenBank/DDBJ whole genome shotgun (WGS) entry which is preliminary data.</text>
</comment>
<gene>
    <name evidence="3" type="ORF">V6N11_057955</name>
</gene>
<proteinExistence type="predicted"/>
<dbReference type="Gene3D" id="3.30.420.10">
    <property type="entry name" value="Ribonuclease H-like superfamily/Ribonuclease H"/>
    <property type="match status" value="1"/>
</dbReference>
<dbReference type="InterPro" id="IPR044730">
    <property type="entry name" value="RNase_H-like_dom_plant"/>
</dbReference>
<organism evidence="3 4">
    <name type="scientific">Hibiscus sabdariffa</name>
    <name type="common">roselle</name>
    <dbReference type="NCBI Taxonomy" id="183260"/>
    <lineage>
        <taxon>Eukaryota</taxon>
        <taxon>Viridiplantae</taxon>
        <taxon>Streptophyta</taxon>
        <taxon>Embryophyta</taxon>
        <taxon>Tracheophyta</taxon>
        <taxon>Spermatophyta</taxon>
        <taxon>Magnoliopsida</taxon>
        <taxon>eudicotyledons</taxon>
        <taxon>Gunneridae</taxon>
        <taxon>Pentapetalae</taxon>
        <taxon>rosids</taxon>
        <taxon>malvids</taxon>
        <taxon>Malvales</taxon>
        <taxon>Malvaceae</taxon>
        <taxon>Malvoideae</taxon>
        <taxon>Hibiscus</taxon>
    </lineage>
</organism>
<protein>
    <recommendedName>
        <fullName evidence="5">Reverse transcriptase zinc-binding domain-containing protein</fullName>
    </recommendedName>
</protein>
<dbReference type="PANTHER" id="PTHR47074:SF11">
    <property type="entry name" value="REVERSE TRANSCRIPTASE-LIKE PROTEIN"/>
    <property type="match status" value="1"/>
</dbReference>
<dbReference type="InterPro" id="IPR012337">
    <property type="entry name" value="RNaseH-like_sf"/>
</dbReference>
<dbReference type="EMBL" id="JBBPBN010000082">
    <property type="protein sequence ID" value="KAK8983202.1"/>
    <property type="molecule type" value="Genomic_DNA"/>
</dbReference>
<dbReference type="SUPFAM" id="SSF53098">
    <property type="entry name" value="Ribonuclease H-like"/>
    <property type="match status" value="1"/>
</dbReference>
<dbReference type="InterPro" id="IPR026960">
    <property type="entry name" value="RVT-Znf"/>
</dbReference>
<dbReference type="PANTHER" id="PTHR47074">
    <property type="entry name" value="BNAC02G40300D PROTEIN"/>
    <property type="match status" value="1"/>
</dbReference>
<dbReference type="Pfam" id="PF13966">
    <property type="entry name" value="zf-RVT"/>
    <property type="match status" value="1"/>
</dbReference>
<keyword evidence="4" id="KW-1185">Reference proteome</keyword>
<dbReference type="InterPro" id="IPR052929">
    <property type="entry name" value="RNase_H-like_EbsB-rel"/>
</dbReference>
<evidence type="ECO:0008006" key="5">
    <source>
        <dbReference type="Google" id="ProtNLM"/>
    </source>
</evidence>
<dbReference type="Proteomes" id="UP001396334">
    <property type="component" value="Unassembled WGS sequence"/>
</dbReference>
<evidence type="ECO:0000313" key="3">
    <source>
        <dbReference type="EMBL" id="KAK8983202.1"/>
    </source>
</evidence>
<accession>A0ABR2P437</accession>
<dbReference type="InterPro" id="IPR036397">
    <property type="entry name" value="RNaseH_sf"/>
</dbReference>
<name>A0ABR2P437_9ROSI</name>
<feature type="domain" description="Reverse transcriptase zinc-binding" evidence="2">
    <location>
        <begin position="145"/>
        <end position="219"/>
    </location>
</feature>
<evidence type="ECO:0000259" key="1">
    <source>
        <dbReference type="Pfam" id="PF13456"/>
    </source>
</evidence>
<reference evidence="3 4" key="1">
    <citation type="journal article" date="2024" name="G3 (Bethesda)">
        <title>Genome assembly of Hibiscus sabdariffa L. provides insights into metabolisms of medicinal natural products.</title>
        <authorList>
            <person name="Kim T."/>
        </authorList>
    </citation>
    <scope>NUCLEOTIDE SEQUENCE [LARGE SCALE GENOMIC DNA]</scope>
    <source>
        <strain evidence="3">TK-2024</strain>
        <tissue evidence="3">Old leaves</tissue>
    </source>
</reference>
<sequence length="378" mass="41859">MIESATLGAPTMWIWTFRASIKFGSAKAIVKFGNSVTMIRPLFMVASTVAIHASSYFKYLVSNSAILATTGFPSTPCVSNSWNTAVIHDLFSPDQAHLILRMPLPSTPQPDLLVWRADRTSTYSVKSGYKVLLQGLASIYPSETVMPSTSIVGLYYRIWKANVPSKVRITVWRFVRNYIPTFGNLTVRGIAAHTACLLCDGSSETAFHLISTCVFSRRIFSALHITLPQVLLTSDWLPCAGDVLAAGCFSHHNVLDPFAAEALACYQALVLAHDLSYMRIVLEGDSLSVIKKVRHFFEDRSVIGMLIKDIKRKMGSFDSTTVLFCPRACNKPAHYIAHLGHSIPTPCIWIGNIPHQVDQLAIKDKWWTDPPNLSGINL</sequence>
<evidence type="ECO:0000313" key="4">
    <source>
        <dbReference type="Proteomes" id="UP001396334"/>
    </source>
</evidence>
<evidence type="ECO:0000259" key="2">
    <source>
        <dbReference type="Pfam" id="PF13966"/>
    </source>
</evidence>
<feature type="domain" description="RNase H type-1" evidence="1">
    <location>
        <begin position="239"/>
        <end position="338"/>
    </location>
</feature>
<dbReference type="Pfam" id="PF13456">
    <property type="entry name" value="RVT_3"/>
    <property type="match status" value="1"/>
</dbReference>
<dbReference type="CDD" id="cd06222">
    <property type="entry name" value="RNase_H_like"/>
    <property type="match status" value="1"/>
</dbReference>